<dbReference type="RefSeq" id="XP_040758436.1">
    <property type="nucleotide sequence ID" value="XM_040902826.1"/>
</dbReference>
<evidence type="ECO:0000256" key="1">
    <source>
        <dbReference type="SAM" id="MobiDB-lite"/>
    </source>
</evidence>
<feature type="compositionally biased region" description="Polar residues" evidence="1">
    <location>
        <begin position="112"/>
        <end position="121"/>
    </location>
</feature>
<organism evidence="2 3">
    <name type="scientific">Laetiporus sulphureus 93-53</name>
    <dbReference type="NCBI Taxonomy" id="1314785"/>
    <lineage>
        <taxon>Eukaryota</taxon>
        <taxon>Fungi</taxon>
        <taxon>Dikarya</taxon>
        <taxon>Basidiomycota</taxon>
        <taxon>Agaricomycotina</taxon>
        <taxon>Agaricomycetes</taxon>
        <taxon>Polyporales</taxon>
        <taxon>Laetiporus</taxon>
    </lineage>
</organism>
<feature type="compositionally biased region" description="Polar residues" evidence="1">
    <location>
        <begin position="60"/>
        <end position="87"/>
    </location>
</feature>
<protein>
    <submittedName>
        <fullName evidence="2">Uncharacterized protein</fullName>
    </submittedName>
</protein>
<sequence>MAASLNAGGYVSTAVISGNDFKDVTSGGESLLPGATFSADVPFIIQPAIHSAPKREHEQWSSVPATKARTLSTGSNVSQSLLKTGTVNRKPLRISPSSALVGGPVSRDHPSIMSSPTASGSDDSKLKISDHLRVATTDSITCQWSHVVPGLPPCTRSCSR</sequence>
<dbReference type="AlphaFoldDB" id="A0A165BBU8"/>
<evidence type="ECO:0000313" key="3">
    <source>
        <dbReference type="Proteomes" id="UP000076871"/>
    </source>
</evidence>
<dbReference type="EMBL" id="KV427679">
    <property type="protein sequence ID" value="KZT00696.1"/>
    <property type="molecule type" value="Genomic_DNA"/>
</dbReference>
<evidence type="ECO:0000313" key="2">
    <source>
        <dbReference type="EMBL" id="KZT00696.1"/>
    </source>
</evidence>
<feature type="region of interest" description="Disordered" evidence="1">
    <location>
        <begin position="52"/>
        <end position="125"/>
    </location>
</feature>
<dbReference type="InParanoid" id="A0A165BBU8"/>
<reference evidence="2 3" key="1">
    <citation type="journal article" date="2016" name="Mol. Biol. Evol.">
        <title>Comparative Genomics of Early-Diverging Mushroom-Forming Fungi Provides Insights into the Origins of Lignocellulose Decay Capabilities.</title>
        <authorList>
            <person name="Nagy L.G."/>
            <person name="Riley R."/>
            <person name="Tritt A."/>
            <person name="Adam C."/>
            <person name="Daum C."/>
            <person name="Floudas D."/>
            <person name="Sun H."/>
            <person name="Yadav J.S."/>
            <person name="Pangilinan J."/>
            <person name="Larsson K.H."/>
            <person name="Matsuura K."/>
            <person name="Barry K."/>
            <person name="Labutti K."/>
            <person name="Kuo R."/>
            <person name="Ohm R.A."/>
            <person name="Bhattacharya S.S."/>
            <person name="Shirouzu T."/>
            <person name="Yoshinaga Y."/>
            <person name="Martin F.M."/>
            <person name="Grigoriev I.V."/>
            <person name="Hibbett D.S."/>
        </authorList>
    </citation>
    <scope>NUCLEOTIDE SEQUENCE [LARGE SCALE GENOMIC DNA]</scope>
    <source>
        <strain evidence="2 3">93-53</strain>
    </source>
</reference>
<proteinExistence type="predicted"/>
<accession>A0A165BBU8</accession>
<dbReference type="GeneID" id="63819857"/>
<dbReference type="Proteomes" id="UP000076871">
    <property type="component" value="Unassembled WGS sequence"/>
</dbReference>
<gene>
    <name evidence="2" type="ORF">LAESUDRAFT_529004</name>
</gene>
<keyword evidence="3" id="KW-1185">Reference proteome</keyword>
<name>A0A165BBU8_9APHY</name>